<dbReference type="EMBL" id="CAXAMM010042117">
    <property type="protein sequence ID" value="CAK9103058.1"/>
    <property type="molecule type" value="Genomic_DNA"/>
</dbReference>
<evidence type="ECO:0000313" key="3">
    <source>
        <dbReference type="Proteomes" id="UP001642464"/>
    </source>
</evidence>
<gene>
    <name evidence="2" type="ORF">SCF082_LOCUS48150</name>
</gene>
<feature type="non-terminal residue" evidence="2">
    <location>
        <position position="59"/>
    </location>
</feature>
<organism evidence="2 3">
    <name type="scientific">Durusdinium trenchii</name>
    <dbReference type="NCBI Taxonomy" id="1381693"/>
    <lineage>
        <taxon>Eukaryota</taxon>
        <taxon>Sar</taxon>
        <taxon>Alveolata</taxon>
        <taxon>Dinophyceae</taxon>
        <taxon>Suessiales</taxon>
        <taxon>Symbiodiniaceae</taxon>
        <taxon>Durusdinium</taxon>
    </lineage>
</organism>
<dbReference type="Proteomes" id="UP001642464">
    <property type="component" value="Unassembled WGS sequence"/>
</dbReference>
<feature type="non-terminal residue" evidence="2">
    <location>
        <position position="1"/>
    </location>
</feature>
<name>A0ABP0RTY9_9DINO</name>
<protein>
    <submittedName>
        <fullName evidence="2">Uncharacterized protein</fullName>
    </submittedName>
</protein>
<feature type="region of interest" description="Disordered" evidence="1">
    <location>
        <begin position="35"/>
        <end position="59"/>
    </location>
</feature>
<comment type="caution">
    <text evidence="2">The sequence shown here is derived from an EMBL/GenBank/DDBJ whole genome shotgun (WGS) entry which is preliminary data.</text>
</comment>
<evidence type="ECO:0000313" key="2">
    <source>
        <dbReference type="EMBL" id="CAK9103058.1"/>
    </source>
</evidence>
<accession>A0ABP0RTY9</accession>
<feature type="compositionally biased region" description="Basic and acidic residues" evidence="1">
    <location>
        <begin position="50"/>
        <end position="59"/>
    </location>
</feature>
<proteinExistence type="predicted"/>
<reference evidence="2 3" key="1">
    <citation type="submission" date="2024-02" db="EMBL/GenBank/DDBJ databases">
        <authorList>
            <person name="Chen Y."/>
            <person name="Shah S."/>
            <person name="Dougan E. K."/>
            <person name="Thang M."/>
            <person name="Chan C."/>
        </authorList>
    </citation>
    <scope>NUCLEOTIDE SEQUENCE [LARGE SCALE GENOMIC DNA]</scope>
</reference>
<keyword evidence="3" id="KW-1185">Reference proteome</keyword>
<sequence>ELLVLPGQTDLRDWMVFKNGVLEFASRRVEDFTADEDRGSDGLRMGWTGDGREDPDGQQ</sequence>
<evidence type="ECO:0000256" key="1">
    <source>
        <dbReference type="SAM" id="MobiDB-lite"/>
    </source>
</evidence>